<comment type="caution">
    <text evidence="13">The sequence shown here is derived from an EMBL/GenBank/DDBJ whole genome shotgun (WGS) entry which is preliminary data.</text>
</comment>
<dbReference type="GO" id="GO:0005886">
    <property type="term" value="C:plasma membrane"/>
    <property type="evidence" value="ECO:0007669"/>
    <property type="project" value="TreeGrafter"/>
</dbReference>
<keyword evidence="10" id="KW-1133">Transmembrane helix</keyword>
<dbReference type="SUPFAM" id="SSF55874">
    <property type="entry name" value="ATPase domain of HSP90 chaperone/DNA topoisomerase II/histidine kinase"/>
    <property type="match status" value="1"/>
</dbReference>
<feature type="coiled-coil region" evidence="9">
    <location>
        <begin position="238"/>
        <end position="265"/>
    </location>
</feature>
<protein>
    <recommendedName>
        <fullName evidence="3">histidine kinase</fullName>
        <ecNumber evidence="3">2.7.13.3</ecNumber>
    </recommendedName>
</protein>
<dbReference type="CDD" id="cd00082">
    <property type="entry name" value="HisKA"/>
    <property type="match status" value="1"/>
</dbReference>
<evidence type="ECO:0000256" key="2">
    <source>
        <dbReference type="ARBA" id="ARBA00004370"/>
    </source>
</evidence>
<feature type="domain" description="HAMP" evidence="12">
    <location>
        <begin position="187"/>
        <end position="239"/>
    </location>
</feature>
<evidence type="ECO:0000313" key="13">
    <source>
        <dbReference type="EMBL" id="MBB6478787.1"/>
    </source>
</evidence>
<feature type="transmembrane region" description="Helical" evidence="10">
    <location>
        <begin position="167"/>
        <end position="186"/>
    </location>
</feature>
<dbReference type="SMART" id="SM00091">
    <property type="entry name" value="PAS"/>
    <property type="match status" value="1"/>
</dbReference>
<dbReference type="RefSeq" id="WP_184743011.1">
    <property type="nucleotide sequence ID" value="NZ_JACHGJ010000001.1"/>
</dbReference>
<sequence>MKKLSVFSYTLLILLSIAILSIGTISIFSIKTLSDFIYNEVGTSLKEETRLIRNLIDVNSDNSPEPYQEITERIFEDLNIRLTIIALDGSVLADTHENYRIMDNHSTRPEVLDAMNGEVGEYIRYSNTLSRHMLYITLPPGDKNLIVRTAISIDHIRDKFVKTLSDIAVFSVIIFIITVLLSILSANTFTSTILSIKNITTFYAKGDFSRKLSDSGPQEVSQLKKSINTMGDQLKTIIEKESFQKNELQAMLNSMEDAVLLLDNQLIIKEINPASESLLQSRVEICKGHSIKDFLDNDPIIRMIEDSLALKMVQEKTLAVNRGLDQYYQIHSTPLKTSENEYDGILTVFHDVTRVKQLENMRKDFVANVSHELKTPVTLISGFVETLMDGAINDKERVEQFLHVISRHSKRISNIIDDLLILSNIEDKGTDICKEEVILYDILFSAYTSVLTESEKSKISIDVVCDESLTIHVSPTLIEQAVLNLVINAIKYAGEGSHVVIKGKKENNNSVIIEVTDNGVGMEKEQLERIFERFYRINRQQSKNKGGTGLGLSIVKHIALAHKGNVTVETEPGRGTTFRITLPFQKS</sequence>
<dbReference type="Gene3D" id="1.10.287.130">
    <property type="match status" value="1"/>
</dbReference>
<dbReference type="EC" id="2.7.13.3" evidence="3"/>
<evidence type="ECO:0000256" key="8">
    <source>
        <dbReference type="ARBA" id="ARBA00023136"/>
    </source>
</evidence>
<accession>A0A841R6I3</accession>
<keyword evidence="10" id="KW-0812">Transmembrane</keyword>
<dbReference type="FunFam" id="1.10.287.130:FF:000001">
    <property type="entry name" value="Two-component sensor histidine kinase"/>
    <property type="match status" value="1"/>
</dbReference>
<comment type="catalytic activity">
    <reaction evidence="1">
        <text>ATP + protein L-histidine = ADP + protein N-phospho-L-histidine.</text>
        <dbReference type="EC" id="2.7.13.3"/>
    </reaction>
</comment>
<dbReference type="InterPro" id="IPR036890">
    <property type="entry name" value="HATPase_C_sf"/>
</dbReference>
<dbReference type="Gene3D" id="3.30.450.20">
    <property type="entry name" value="PAS domain"/>
    <property type="match status" value="1"/>
</dbReference>
<evidence type="ECO:0000259" key="11">
    <source>
        <dbReference type="PROSITE" id="PS50109"/>
    </source>
</evidence>
<evidence type="ECO:0000256" key="6">
    <source>
        <dbReference type="ARBA" id="ARBA00022777"/>
    </source>
</evidence>
<feature type="transmembrane region" description="Helical" evidence="10">
    <location>
        <begin position="6"/>
        <end position="28"/>
    </location>
</feature>
<dbReference type="PANTHER" id="PTHR45453:SF1">
    <property type="entry name" value="PHOSPHATE REGULON SENSOR PROTEIN PHOR"/>
    <property type="match status" value="1"/>
</dbReference>
<dbReference type="PROSITE" id="PS50885">
    <property type="entry name" value="HAMP"/>
    <property type="match status" value="1"/>
</dbReference>
<name>A0A841R6I3_9SPIO</name>
<reference evidence="13 14" key="1">
    <citation type="submission" date="2020-08" db="EMBL/GenBank/DDBJ databases">
        <title>Genomic Encyclopedia of Type Strains, Phase IV (KMG-IV): sequencing the most valuable type-strain genomes for metagenomic binning, comparative biology and taxonomic classification.</title>
        <authorList>
            <person name="Goeker M."/>
        </authorList>
    </citation>
    <scope>NUCLEOTIDE SEQUENCE [LARGE SCALE GENOMIC DNA]</scope>
    <source>
        <strain evidence="13 14">DSM 2461</strain>
    </source>
</reference>
<dbReference type="Gene3D" id="6.10.340.10">
    <property type="match status" value="1"/>
</dbReference>
<evidence type="ECO:0000256" key="4">
    <source>
        <dbReference type="ARBA" id="ARBA00022553"/>
    </source>
</evidence>
<evidence type="ECO:0000256" key="9">
    <source>
        <dbReference type="SAM" id="Coils"/>
    </source>
</evidence>
<proteinExistence type="predicted"/>
<dbReference type="EMBL" id="JACHGJ010000001">
    <property type="protein sequence ID" value="MBB6478787.1"/>
    <property type="molecule type" value="Genomic_DNA"/>
</dbReference>
<dbReference type="AlphaFoldDB" id="A0A841R6I3"/>
<dbReference type="SMART" id="SM00387">
    <property type="entry name" value="HATPase_c"/>
    <property type="match status" value="1"/>
</dbReference>
<dbReference type="InterPro" id="IPR035965">
    <property type="entry name" value="PAS-like_dom_sf"/>
</dbReference>
<dbReference type="InterPro" id="IPR000014">
    <property type="entry name" value="PAS"/>
</dbReference>
<keyword evidence="5 13" id="KW-0808">Transferase</keyword>
<dbReference type="PROSITE" id="PS50109">
    <property type="entry name" value="HIS_KIN"/>
    <property type="match status" value="1"/>
</dbReference>
<dbReference type="FunFam" id="3.30.565.10:FF:000006">
    <property type="entry name" value="Sensor histidine kinase WalK"/>
    <property type="match status" value="1"/>
</dbReference>
<dbReference type="InterPro" id="IPR003594">
    <property type="entry name" value="HATPase_dom"/>
</dbReference>
<dbReference type="GO" id="GO:0016036">
    <property type="term" value="P:cellular response to phosphate starvation"/>
    <property type="evidence" value="ECO:0007669"/>
    <property type="project" value="TreeGrafter"/>
</dbReference>
<dbReference type="CDD" id="cd06225">
    <property type="entry name" value="HAMP"/>
    <property type="match status" value="1"/>
</dbReference>
<dbReference type="SUPFAM" id="SSF47384">
    <property type="entry name" value="Homodimeric domain of signal transducing histidine kinase"/>
    <property type="match status" value="1"/>
</dbReference>
<evidence type="ECO:0000256" key="1">
    <source>
        <dbReference type="ARBA" id="ARBA00000085"/>
    </source>
</evidence>
<dbReference type="InterPro" id="IPR003660">
    <property type="entry name" value="HAMP_dom"/>
</dbReference>
<dbReference type="Gene3D" id="3.30.565.10">
    <property type="entry name" value="Histidine kinase-like ATPase, C-terminal domain"/>
    <property type="match status" value="1"/>
</dbReference>
<dbReference type="SUPFAM" id="SSF55785">
    <property type="entry name" value="PYP-like sensor domain (PAS domain)"/>
    <property type="match status" value="1"/>
</dbReference>
<dbReference type="InterPro" id="IPR050351">
    <property type="entry name" value="BphY/WalK/GraS-like"/>
</dbReference>
<keyword evidence="14" id="KW-1185">Reference proteome</keyword>
<evidence type="ECO:0000256" key="3">
    <source>
        <dbReference type="ARBA" id="ARBA00012438"/>
    </source>
</evidence>
<evidence type="ECO:0000256" key="5">
    <source>
        <dbReference type="ARBA" id="ARBA00022679"/>
    </source>
</evidence>
<dbReference type="CDD" id="cd00075">
    <property type="entry name" value="HATPase"/>
    <property type="match status" value="1"/>
</dbReference>
<comment type="subcellular location">
    <subcellularLocation>
        <location evidence="2">Membrane</location>
    </subcellularLocation>
</comment>
<feature type="domain" description="Histidine kinase" evidence="11">
    <location>
        <begin position="368"/>
        <end position="586"/>
    </location>
</feature>
<gene>
    <name evidence="13" type="ORF">HNR50_000420</name>
</gene>
<dbReference type="Pfam" id="PF00512">
    <property type="entry name" value="HisKA"/>
    <property type="match status" value="1"/>
</dbReference>
<dbReference type="InterPro" id="IPR004358">
    <property type="entry name" value="Sig_transdc_His_kin-like_C"/>
</dbReference>
<dbReference type="CDD" id="cd00130">
    <property type="entry name" value="PAS"/>
    <property type="match status" value="1"/>
</dbReference>
<evidence type="ECO:0000256" key="7">
    <source>
        <dbReference type="ARBA" id="ARBA00023012"/>
    </source>
</evidence>
<dbReference type="SMART" id="SM00304">
    <property type="entry name" value="HAMP"/>
    <property type="match status" value="1"/>
</dbReference>
<dbReference type="InterPro" id="IPR036097">
    <property type="entry name" value="HisK_dim/P_sf"/>
</dbReference>
<keyword evidence="9" id="KW-0175">Coiled coil</keyword>
<keyword evidence="6 13" id="KW-0418">Kinase</keyword>
<dbReference type="Pfam" id="PF13596">
    <property type="entry name" value="PAS_10"/>
    <property type="match status" value="1"/>
</dbReference>
<dbReference type="SMART" id="SM00388">
    <property type="entry name" value="HisKA"/>
    <property type="match status" value="1"/>
</dbReference>
<keyword evidence="8 10" id="KW-0472">Membrane</keyword>
<keyword evidence="4" id="KW-0597">Phosphoprotein</keyword>
<dbReference type="PANTHER" id="PTHR45453">
    <property type="entry name" value="PHOSPHATE REGULON SENSOR PROTEIN PHOR"/>
    <property type="match status" value="1"/>
</dbReference>
<dbReference type="InterPro" id="IPR005467">
    <property type="entry name" value="His_kinase_dom"/>
</dbReference>
<organism evidence="13 14">
    <name type="scientific">Spirochaeta isovalerica</name>
    <dbReference type="NCBI Taxonomy" id="150"/>
    <lineage>
        <taxon>Bacteria</taxon>
        <taxon>Pseudomonadati</taxon>
        <taxon>Spirochaetota</taxon>
        <taxon>Spirochaetia</taxon>
        <taxon>Spirochaetales</taxon>
        <taxon>Spirochaetaceae</taxon>
        <taxon>Spirochaeta</taxon>
    </lineage>
</organism>
<dbReference type="Pfam" id="PF02518">
    <property type="entry name" value="HATPase_c"/>
    <property type="match status" value="1"/>
</dbReference>
<evidence type="ECO:0000259" key="12">
    <source>
        <dbReference type="PROSITE" id="PS50885"/>
    </source>
</evidence>
<evidence type="ECO:0000313" key="14">
    <source>
        <dbReference type="Proteomes" id="UP000587760"/>
    </source>
</evidence>
<evidence type="ECO:0000256" key="10">
    <source>
        <dbReference type="SAM" id="Phobius"/>
    </source>
</evidence>
<dbReference type="InterPro" id="IPR003661">
    <property type="entry name" value="HisK_dim/P_dom"/>
</dbReference>
<keyword evidence="7" id="KW-0902">Two-component regulatory system</keyword>
<dbReference type="GO" id="GO:0000155">
    <property type="term" value="F:phosphorelay sensor kinase activity"/>
    <property type="evidence" value="ECO:0007669"/>
    <property type="project" value="InterPro"/>
</dbReference>
<dbReference type="PRINTS" id="PR00344">
    <property type="entry name" value="BCTRLSENSOR"/>
</dbReference>
<dbReference type="GO" id="GO:0004721">
    <property type="term" value="F:phosphoprotein phosphatase activity"/>
    <property type="evidence" value="ECO:0007669"/>
    <property type="project" value="TreeGrafter"/>
</dbReference>
<dbReference type="Proteomes" id="UP000587760">
    <property type="component" value="Unassembled WGS sequence"/>
</dbReference>